<organism evidence="2">
    <name type="scientific">Mesocestoides corti</name>
    <name type="common">Flatworm</name>
    <dbReference type="NCBI Taxonomy" id="53468"/>
    <lineage>
        <taxon>Eukaryota</taxon>
        <taxon>Metazoa</taxon>
        <taxon>Spiralia</taxon>
        <taxon>Lophotrochozoa</taxon>
        <taxon>Platyhelminthes</taxon>
        <taxon>Cestoda</taxon>
        <taxon>Eucestoda</taxon>
        <taxon>Cyclophyllidea</taxon>
        <taxon>Mesocestoididae</taxon>
        <taxon>Mesocestoides</taxon>
    </lineage>
</organism>
<protein>
    <submittedName>
        <fullName evidence="2">Transmembrane protein</fullName>
    </submittedName>
</protein>
<evidence type="ECO:0000256" key="1">
    <source>
        <dbReference type="SAM" id="SignalP"/>
    </source>
</evidence>
<feature type="signal peptide" evidence="1">
    <location>
        <begin position="1"/>
        <end position="24"/>
    </location>
</feature>
<name>A0A5K3FB17_MESCO</name>
<feature type="chain" id="PRO_5024304150" evidence="1">
    <location>
        <begin position="25"/>
        <end position="59"/>
    </location>
</feature>
<dbReference type="AlphaFoldDB" id="A0A5K3FB17"/>
<sequence>MGKTGALYILVLFFLFSLWSVSRLNNGDGKLLSGLALSPQRDTQCPRDAILPDVAPPVT</sequence>
<accession>A0A5K3FB17</accession>
<reference evidence="2" key="1">
    <citation type="submission" date="2019-11" db="UniProtKB">
        <authorList>
            <consortium name="WormBaseParasite"/>
        </authorList>
    </citation>
    <scope>IDENTIFICATION</scope>
</reference>
<dbReference type="WBParaSite" id="MCU_006760-RA">
    <property type="protein sequence ID" value="MCU_006760-RA"/>
    <property type="gene ID" value="MCU_006760"/>
</dbReference>
<keyword evidence="1" id="KW-0732">Signal</keyword>
<proteinExistence type="predicted"/>
<evidence type="ECO:0000313" key="2">
    <source>
        <dbReference type="WBParaSite" id="MCU_006760-RA"/>
    </source>
</evidence>